<reference evidence="1" key="1">
    <citation type="submission" date="2020-02" db="EMBL/GenBank/DDBJ databases">
        <authorList>
            <person name="Meier V. D."/>
        </authorList>
    </citation>
    <scope>NUCLEOTIDE SEQUENCE</scope>
    <source>
        <strain evidence="1">AVDCRST_MAG29</strain>
    </source>
</reference>
<evidence type="ECO:0008006" key="2">
    <source>
        <dbReference type="Google" id="ProtNLM"/>
    </source>
</evidence>
<dbReference type="AlphaFoldDB" id="A0A6J4L8P6"/>
<gene>
    <name evidence="1" type="ORF">AVDCRST_MAG29-510</name>
</gene>
<proteinExistence type="predicted"/>
<accession>A0A6J4L8P6</accession>
<organism evidence="1">
    <name type="scientific">uncultured Nocardioidaceae bacterium</name>
    <dbReference type="NCBI Taxonomy" id="253824"/>
    <lineage>
        <taxon>Bacteria</taxon>
        <taxon>Bacillati</taxon>
        <taxon>Actinomycetota</taxon>
        <taxon>Actinomycetes</taxon>
        <taxon>Propionibacteriales</taxon>
        <taxon>Nocardioidaceae</taxon>
        <taxon>environmental samples</taxon>
    </lineage>
</organism>
<sequence length="233" mass="23147">MLLGAGGALLSAGAELFAEHVVGAARRVGLTTFGLALLLAGAGPEEALVAGLASGRDRPDLAAGDVLGANVVIATLTATSSLLGAAVLVAPSAPVCPSGRLPPSAATPGAAGACLRCGAGACAHLSTAYQCLGRLEWPQPAGLVGSNSCPVARRRVHCHSAGTGARQGAQGREHHPAAVPAASVICMRPHRFQDRARAGTGRPSGGSRHGRILMSSQQVESAVVRATRTVPAS</sequence>
<evidence type="ECO:0000313" key="1">
    <source>
        <dbReference type="EMBL" id="CAA9322248.1"/>
    </source>
</evidence>
<dbReference type="EMBL" id="CADCUG010000033">
    <property type="protein sequence ID" value="CAA9322248.1"/>
    <property type="molecule type" value="Genomic_DNA"/>
</dbReference>
<name>A0A6J4L8P6_9ACTN</name>
<protein>
    <recommendedName>
        <fullName evidence="2">Sodium/calcium exchanger membrane region domain-containing protein</fullName>
    </recommendedName>
</protein>